<reference evidence="2" key="1">
    <citation type="submission" date="2025-08" db="UniProtKB">
        <authorList>
            <consortium name="Ensembl"/>
        </authorList>
    </citation>
    <scope>IDENTIFICATION</scope>
</reference>
<gene>
    <name evidence="2" type="primary">HSPB2</name>
</gene>
<dbReference type="Ensembl" id="ENSNVIT00000002146.1">
    <property type="protein sequence ID" value="ENSNVIP00000001855.1"/>
    <property type="gene ID" value="ENSNVIG00000001507.1"/>
</dbReference>
<proteinExistence type="predicted"/>
<dbReference type="InterPro" id="IPR028106">
    <property type="entry name" value="DUF4578"/>
</dbReference>
<name>A0A8C7A6G1_NEOVI</name>
<organism evidence="2 3">
    <name type="scientific">Neovison vison</name>
    <name type="common">American mink</name>
    <name type="synonym">Mustela vison</name>
    <dbReference type="NCBI Taxonomy" id="452646"/>
    <lineage>
        <taxon>Eukaryota</taxon>
        <taxon>Metazoa</taxon>
        <taxon>Chordata</taxon>
        <taxon>Craniata</taxon>
        <taxon>Vertebrata</taxon>
        <taxon>Euteleostomi</taxon>
        <taxon>Mammalia</taxon>
        <taxon>Eutheria</taxon>
        <taxon>Laurasiatheria</taxon>
        <taxon>Carnivora</taxon>
        <taxon>Caniformia</taxon>
        <taxon>Musteloidea</taxon>
        <taxon>Mustelidae</taxon>
        <taxon>Mustelinae</taxon>
        <taxon>Neogale</taxon>
    </lineage>
</organism>
<dbReference type="Pfam" id="PF15147">
    <property type="entry name" value="DUF4578"/>
    <property type="match status" value="1"/>
</dbReference>
<dbReference type="GO" id="GO:0070062">
    <property type="term" value="C:extracellular exosome"/>
    <property type="evidence" value="ECO:0007669"/>
    <property type="project" value="TreeGrafter"/>
</dbReference>
<reference evidence="2" key="2">
    <citation type="submission" date="2025-09" db="UniProtKB">
        <authorList>
            <consortium name="Ensembl"/>
        </authorList>
    </citation>
    <scope>IDENTIFICATION</scope>
</reference>
<dbReference type="PANTHER" id="PTHR37342">
    <property type="entry name" value="HYPOTHETICAL PROTEIN LOC689959"/>
    <property type="match status" value="1"/>
</dbReference>
<feature type="region of interest" description="Disordered" evidence="1">
    <location>
        <begin position="56"/>
        <end position="107"/>
    </location>
</feature>
<dbReference type="AlphaFoldDB" id="A0A8C7A6G1"/>
<sequence>TPPPPPTEPWLSSQLEGSLLRWGCTSDQGRGGLCSHVGPLGATCPPGHHRVRICQPQPPGRAALRRRSCPSTSQRKKKTGSQARRAPKQQQQQQQQQNGVKAHDTRGPIYEQVFEKPATQERSQGLRLKESSLHYADIQVCSSTQPRSAREVKHLQSENATQYATLRFPQATPRYDSKNGTLV</sequence>
<dbReference type="PANTHER" id="PTHR37342:SF1">
    <property type="entry name" value="CHROMOSOME 11 OPEN READING FRAME 52"/>
    <property type="match status" value="1"/>
</dbReference>
<protein>
    <submittedName>
        <fullName evidence="2">Uncharacterized protein</fullName>
    </submittedName>
</protein>
<keyword evidence="3" id="KW-1185">Reference proteome</keyword>
<dbReference type="Proteomes" id="UP000694425">
    <property type="component" value="Unplaced"/>
</dbReference>
<feature type="compositionally biased region" description="Basic residues" evidence="1">
    <location>
        <begin position="63"/>
        <end position="79"/>
    </location>
</feature>
<evidence type="ECO:0000313" key="2">
    <source>
        <dbReference type="Ensembl" id="ENSNVIP00000001855.1"/>
    </source>
</evidence>
<evidence type="ECO:0000256" key="1">
    <source>
        <dbReference type="SAM" id="MobiDB-lite"/>
    </source>
</evidence>
<accession>A0A8C7A6G1</accession>
<dbReference type="GeneTree" id="ENSGT00390000015195"/>
<evidence type="ECO:0000313" key="3">
    <source>
        <dbReference type="Proteomes" id="UP000694425"/>
    </source>
</evidence>